<evidence type="ECO:0000256" key="1">
    <source>
        <dbReference type="SAM" id="MobiDB-lite"/>
    </source>
</evidence>
<dbReference type="Pfam" id="PF25566">
    <property type="entry name" value="RIMB1_N"/>
    <property type="match status" value="1"/>
</dbReference>
<evidence type="ECO:0000313" key="3">
    <source>
        <dbReference type="EMBL" id="CAD5121085.1"/>
    </source>
</evidence>
<evidence type="ECO:0000313" key="4">
    <source>
        <dbReference type="Proteomes" id="UP000549394"/>
    </source>
</evidence>
<evidence type="ECO:0000259" key="2">
    <source>
        <dbReference type="Pfam" id="PF25566"/>
    </source>
</evidence>
<protein>
    <submittedName>
        <fullName evidence="3">DgyrCDS9625</fullName>
    </submittedName>
</protein>
<accession>A0A7I8VXX0</accession>
<dbReference type="InterPro" id="IPR057950">
    <property type="entry name" value="RIMB1/RIM3A-C-like_N"/>
</dbReference>
<feature type="domain" description="RIMB1/RIM3A-C-like N-terminal" evidence="2">
    <location>
        <begin position="150"/>
        <end position="220"/>
    </location>
</feature>
<keyword evidence="4" id="KW-1185">Reference proteome</keyword>
<comment type="caution">
    <text evidence="3">The sequence shown here is derived from an EMBL/GenBank/DDBJ whole genome shotgun (WGS) entry which is preliminary data.</text>
</comment>
<feature type="compositionally biased region" description="Basic and acidic residues" evidence="1">
    <location>
        <begin position="232"/>
        <end position="241"/>
    </location>
</feature>
<dbReference type="OrthoDB" id="4158657at2759"/>
<gene>
    <name evidence="3" type="ORF">DGYR_LOCUS9079</name>
</gene>
<dbReference type="EMBL" id="CAJFCJ010000013">
    <property type="protein sequence ID" value="CAD5121085.1"/>
    <property type="molecule type" value="Genomic_DNA"/>
</dbReference>
<dbReference type="Proteomes" id="UP000549394">
    <property type="component" value="Unassembled WGS sequence"/>
</dbReference>
<reference evidence="3 4" key="1">
    <citation type="submission" date="2020-08" db="EMBL/GenBank/DDBJ databases">
        <authorList>
            <person name="Hejnol A."/>
        </authorList>
    </citation>
    <scope>NUCLEOTIDE SEQUENCE [LARGE SCALE GENOMIC DNA]</scope>
</reference>
<feature type="region of interest" description="Disordered" evidence="1">
    <location>
        <begin position="207"/>
        <end position="241"/>
    </location>
</feature>
<proteinExistence type="predicted"/>
<sequence length="274" mass="31460">MAQDVRLRDTDIEEDNISWNDDYIGSGDEASEKPNITYENTVDAALEALHTSFNNVEGHSLSTSGISSTEQVDKQVDINDEPLDVEDDGDSEPNRFSSWLPLEYYREDNVLPREIDIDKEENDEDELWFVFDQKEDKAKKALEDEKAEKQLRKKVADLTSQVSTLDKKVRDLKCENESLRKLANEVKPAEDKIQKLRKRNSELAAISRKLEDKSKHLQKQMRSRDGASSTAHDPKDMSEKEKEIVALKKKLYELNSILSNSQPNLQVSYLIDLK</sequence>
<name>A0A7I8VXX0_9ANNE</name>
<dbReference type="AlphaFoldDB" id="A0A7I8VXX0"/>
<organism evidence="3 4">
    <name type="scientific">Dimorphilus gyrociliatus</name>
    <dbReference type="NCBI Taxonomy" id="2664684"/>
    <lineage>
        <taxon>Eukaryota</taxon>
        <taxon>Metazoa</taxon>
        <taxon>Spiralia</taxon>
        <taxon>Lophotrochozoa</taxon>
        <taxon>Annelida</taxon>
        <taxon>Polychaeta</taxon>
        <taxon>Polychaeta incertae sedis</taxon>
        <taxon>Dinophilidae</taxon>
        <taxon>Dimorphilus</taxon>
    </lineage>
</organism>